<dbReference type="AlphaFoldDB" id="A0A1I0QS61"/>
<evidence type="ECO:0000313" key="3">
    <source>
        <dbReference type="Proteomes" id="UP000199437"/>
    </source>
</evidence>
<dbReference type="STRING" id="1267423.SAMN05216290_2646"/>
<sequence length="349" mass="39718">MKYLYLFTLIAFFSFSLQSQSGNLTTQGYQFLTSIDNSSVIESIQENPIRSFTIDFGQSFIRKVTVDFNRASGELINSYLVRFEDPMARTIIEESLKDPMSVNYIKQMDYLNEDSSLSTSFIYNAMGLSQYITIDEKGNKTIRIFESGNATEIFQTTNRNGKVTDENEFNGYSKTYYNTNVFTTGNSEPTKQTAAEGERVNGLKTGTWKFYHPNGQFQSECTYSEGLTSDYCNVYFENGELFNKVDVKLGGEATSTYYFPSGKTNATFKMTDYVNNGASVIYQENGNKEAEGQYKNGFKNGLWKFYSADGALAIEIEHAMDKYHGTLKYYSPDGKVLDTEEYLYGYRVK</sequence>
<reference evidence="3" key="1">
    <citation type="submission" date="2016-10" db="EMBL/GenBank/DDBJ databases">
        <authorList>
            <person name="Varghese N."/>
            <person name="Submissions S."/>
        </authorList>
    </citation>
    <scope>NUCLEOTIDE SEQUENCE [LARGE SCALE GENOMIC DNA]</scope>
    <source>
        <strain evidence="3">CGMCC 1.12402</strain>
    </source>
</reference>
<feature type="chain" id="PRO_5011509320" evidence="1">
    <location>
        <begin position="22"/>
        <end position="349"/>
    </location>
</feature>
<dbReference type="GeneID" id="99987338"/>
<dbReference type="EMBL" id="FOIR01000002">
    <property type="protein sequence ID" value="SEW30391.1"/>
    <property type="molecule type" value="Genomic_DNA"/>
</dbReference>
<gene>
    <name evidence="2" type="ORF">SAMN05216290_2646</name>
</gene>
<keyword evidence="3" id="KW-1185">Reference proteome</keyword>
<dbReference type="RefSeq" id="WP_090259040.1">
    <property type="nucleotide sequence ID" value="NZ_FOIR01000002.1"/>
</dbReference>
<dbReference type="Proteomes" id="UP000199437">
    <property type="component" value="Unassembled WGS sequence"/>
</dbReference>
<keyword evidence="1" id="KW-0732">Signal</keyword>
<evidence type="ECO:0000256" key="1">
    <source>
        <dbReference type="SAM" id="SignalP"/>
    </source>
</evidence>
<dbReference type="OrthoDB" id="7342920at2"/>
<accession>A0A1I0QS61</accession>
<protein>
    <submittedName>
        <fullName evidence="2">Antitoxin component YwqK of the YwqJK toxin-antitoxin module</fullName>
    </submittedName>
</protein>
<dbReference type="Pfam" id="PF07661">
    <property type="entry name" value="MORN_2"/>
    <property type="match status" value="3"/>
</dbReference>
<name>A0A1I0QS61_9BACT</name>
<evidence type="ECO:0000313" key="2">
    <source>
        <dbReference type="EMBL" id="SEW30391.1"/>
    </source>
</evidence>
<organism evidence="2 3">
    <name type="scientific">Roseivirga pacifica</name>
    <dbReference type="NCBI Taxonomy" id="1267423"/>
    <lineage>
        <taxon>Bacteria</taxon>
        <taxon>Pseudomonadati</taxon>
        <taxon>Bacteroidota</taxon>
        <taxon>Cytophagia</taxon>
        <taxon>Cytophagales</taxon>
        <taxon>Roseivirgaceae</taxon>
        <taxon>Roseivirga</taxon>
    </lineage>
</organism>
<dbReference type="SUPFAM" id="SSF82185">
    <property type="entry name" value="Histone H3 K4-specific methyltransferase SET7/9 N-terminal domain"/>
    <property type="match status" value="2"/>
</dbReference>
<dbReference type="Gene3D" id="2.20.110.10">
    <property type="entry name" value="Histone H3 K4-specific methyltransferase SET7/9 N-terminal domain"/>
    <property type="match status" value="2"/>
</dbReference>
<feature type="signal peptide" evidence="1">
    <location>
        <begin position="1"/>
        <end position="21"/>
    </location>
</feature>
<proteinExistence type="predicted"/>
<dbReference type="InterPro" id="IPR011652">
    <property type="entry name" value="MORN_2"/>
</dbReference>